<dbReference type="InterPro" id="IPR036390">
    <property type="entry name" value="WH_DNA-bd_sf"/>
</dbReference>
<organism evidence="2 3">
    <name type="scientific">Candidatus Magasanikbacteria bacterium RIFOXYA2_FULL_44_8</name>
    <dbReference type="NCBI Taxonomy" id="1798696"/>
    <lineage>
        <taxon>Bacteria</taxon>
        <taxon>Candidatus Magasanikiibacteriota</taxon>
    </lineage>
</organism>
<dbReference type="InterPro" id="IPR011991">
    <property type="entry name" value="ArsR-like_HTH"/>
</dbReference>
<evidence type="ECO:0000259" key="1">
    <source>
        <dbReference type="Pfam" id="PF01022"/>
    </source>
</evidence>
<feature type="domain" description="HTH arsR-type" evidence="1">
    <location>
        <begin position="4"/>
        <end position="46"/>
    </location>
</feature>
<gene>
    <name evidence="2" type="ORF">A2261_00745</name>
</gene>
<evidence type="ECO:0000313" key="2">
    <source>
        <dbReference type="EMBL" id="OGH84377.1"/>
    </source>
</evidence>
<evidence type="ECO:0000313" key="3">
    <source>
        <dbReference type="Proteomes" id="UP000177803"/>
    </source>
</evidence>
<dbReference type="SUPFAM" id="SSF53271">
    <property type="entry name" value="PRTase-like"/>
    <property type="match status" value="1"/>
</dbReference>
<dbReference type="SUPFAM" id="SSF46785">
    <property type="entry name" value="Winged helix' DNA-binding domain"/>
    <property type="match status" value="1"/>
</dbReference>
<dbReference type="InterPro" id="IPR029057">
    <property type="entry name" value="PRTase-like"/>
</dbReference>
<dbReference type="EMBL" id="MFQR01000026">
    <property type="protein sequence ID" value="OGH84377.1"/>
    <property type="molecule type" value="Genomic_DNA"/>
</dbReference>
<proteinExistence type="predicted"/>
<comment type="caution">
    <text evidence="2">The sequence shown here is derived from an EMBL/GenBank/DDBJ whole genome shotgun (WGS) entry which is preliminary data.</text>
</comment>
<dbReference type="InterPro" id="IPR001845">
    <property type="entry name" value="HTH_ArsR_DNA-bd_dom"/>
</dbReference>
<dbReference type="InterPro" id="IPR000836">
    <property type="entry name" value="PRTase_dom"/>
</dbReference>
<dbReference type="Gene3D" id="3.40.50.2020">
    <property type="match status" value="1"/>
</dbReference>
<protein>
    <recommendedName>
        <fullName evidence="1">HTH arsR-type domain-containing protein</fullName>
    </recommendedName>
</protein>
<dbReference type="GO" id="GO:0003700">
    <property type="term" value="F:DNA-binding transcription factor activity"/>
    <property type="evidence" value="ECO:0007669"/>
    <property type="project" value="InterPro"/>
</dbReference>
<reference evidence="2 3" key="1">
    <citation type="journal article" date="2016" name="Nat. Commun.">
        <title>Thousands of microbial genomes shed light on interconnected biogeochemical processes in an aquifer system.</title>
        <authorList>
            <person name="Anantharaman K."/>
            <person name="Brown C.T."/>
            <person name="Hug L.A."/>
            <person name="Sharon I."/>
            <person name="Castelle C.J."/>
            <person name="Probst A.J."/>
            <person name="Thomas B.C."/>
            <person name="Singh A."/>
            <person name="Wilkins M.J."/>
            <person name="Karaoz U."/>
            <person name="Brodie E.L."/>
            <person name="Williams K.H."/>
            <person name="Hubbard S.S."/>
            <person name="Banfield J.F."/>
        </authorList>
    </citation>
    <scope>NUCLEOTIDE SEQUENCE [LARGE SCALE GENOMIC DNA]</scope>
</reference>
<dbReference type="Proteomes" id="UP000177803">
    <property type="component" value="Unassembled WGS sequence"/>
</dbReference>
<accession>A0A1F6NK71</accession>
<dbReference type="CDD" id="cd06223">
    <property type="entry name" value="PRTases_typeI"/>
    <property type="match status" value="1"/>
</dbReference>
<sequence length="325" mass="36548">MLTPRQQQILAFVKQKTEATAKDIIDFLGITEPAVFRHLKILVESGKLAKTGTTPRVFYFINPQKITPTLPSLPAGQQTIIENNFFLITPQGNMLSGINAFARWCTDRNLDPVKTAPEYLATWNKYEEHKKDGLITGLNKFKSAFSTTYLDEIYYLDFYALERFGKTKLGWLLLYAKQTQNKKLMEQIGAIIKPKIDELIKTNNIDAVGYIPATVKRRVQFQKELERILHLPLPKINLVKTRNAVAIPQKSLSKLEDRIANARATIFVDDDQKHNNILLIDDAVGSGATLNETAKKIKDKGLATGKIIGLAITGSFKGFDVINEV</sequence>
<dbReference type="AlphaFoldDB" id="A0A1F6NK71"/>
<dbReference type="Pfam" id="PF01022">
    <property type="entry name" value="HTH_5"/>
    <property type="match status" value="1"/>
</dbReference>
<dbReference type="Gene3D" id="1.10.10.10">
    <property type="entry name" value="Winged helix-like DNA-binding domain superfamily/Winged helix DNA-binding domain"/>
    <property type="match status" value="1"/>
</dbReference>
<dbReference type="CDD" id="cd00090">
    <property type="entry name" value="HTH_ARSR"/>
    <property type="match status" value="1"/>
</dbReference>
<dbReference type="InterPro" id="IPR036388">
    <property type="entry name" value="WH-like_DNA-bd_sf"/>
</dbReference>
<name>A0A1F6NK71_9BACT</name>